<evidence type="ECO:0000256" key="10">
    <source>
        <dbReference type="ARBA" id="ARBA00023304"/>
    </source>
</evidence>
<dbReference type="SUPFAM" id="SSF52016">
    <property type="entry name" value="LeuD/IlvD-like"/>
    <property type="match status" value="1"/>
</dbReference>
<dbReference type="InterPro" id="IPR050075">
    <property type="entry name" value="LeuD"/>
</dbReference>
<dbReference type="UniPathway" id="UPA00048">
    <property type="reaction ID" value="UER00071"/>
</dbReference>
<accession>A0A345ZVF7</accession>
<evidence type="ECO:0000256" key="2">
    <source>
        <dbReference type="ARBA" id="ARBA00002695"/>
    </source>
</evidence>
<dbReference type="OrthoDB" id="9777465at2"/>
<organism evidence="12 13">
    <name type="scientific">Pseudolabrys taiwanensis</name>
    <dbReference type="NCBI Taxonomy" id="331696"/>
    <lineage>
        <taxon>Bacteria</taxon>
        <taxon>Pseudomonadati</taxon>
        <taxon>Pseudomonadota</taxon>
        <taxon>Alphaproteobacteria</taxon>
        <taxon>Hyphomicrobiales</taxon>
        <taxon>Xanthobacteraceae</taxon>
        <taxon>Pseudolabrys</taxon>
    </lineage>
</organism>
<dbReference type="RefSeq" id="WP_115691001.1">
    <property type="nucleotide sequence ID" value="NZ_CP031417.1"/>
</dbReference>
<comment type="subunit">
    <text evidence="5">Heterodimer of LeuC and LeuD.</text>
</comment>
<proteinExistence type="inferred from homology"/>
<evidence type="ECO:0000256" key="9">
    <source>
        <dbReference type="ARBA" id="ARBA00023239"/>
    </source>
</evidence>
<protein>
    <recommendedName>
        <fullName evidence="6">3-isopropylmalate dehydratase</fullName>
        <ecNumber evidence="6">4.2.1.33</ecNumber>
    </recommendedName>
</protein>
<dbReference type="Proteomes" id="UP000254889">
    <property type="component" value="Chromosome"/>
</dbReference>
<evidence type="ECO:0000256" key="4">
    <source>
        <dbReference type="ARBA" id="ARBA00009845"/>
    </source>
</evidence>
<evidence type="ECO:0000256" key="6">
    <source>
        <dbReference type="ARBA" id="ARBA00011998"/>
    </source>
</evidence>
<dbReference type="GO" id="GO:0003861">
    <property type="term" value="F:3-isopropylmalate dehydratase activity"/>
    <property type="evidence" value="ECO:0007669"/>
    <property type="project" value="UniProtKB-EC"/>
</dbReference>
<sequence>MEKFVRLTAKACPLPLPNLNTDQILPARYLKWPRSKGLGTVLFQDLRFDADGKEVADFALNNPAYRGAKVLVAARNFGGGSSREAAVYAVYDHGFRCVVAPSFGDIFAQNSVKNGLLTAVVREAEAAELAAAIEAQPTQDIVVDLEQQTIVFGNRSYSFAIDPVSRNQLLNGWDDVDLTESRRAEIDAFKARDNVRRPWATPGHS</sequence>
<gene>
    <name evidence="12" type="primary">leuD</name>
    <name evidence="12" type="ORF">DW352_10525</name>
</gene>
<dbReference type="InterPro" id="IPR015928">
    <property type="entry name" value="Aconitase/3IPM_dehydase_swvl"/>
</dbReference>
<evidence type="ECO:0000259" key="11">
    <source>
        <dbReference type="Pfam" id="PF00694"/>
    </source>
</evidence>
<dbReference type="EC" id="4.2.1.33" evidence="6"/>
<evidence type="ECO:0000256" key="3">
    <source>
        <dbReference type="ARBA" id="ARBA00004729"/>
    </source>
</evidence>
<evidence type="ECO:0000256" key="1">
    <source>
        <dbReference type="ARBA" id="ARBA00000491"/>
    </source>
</evidence>
<dbReference type="InterPro" id="IPR000573">
    <property type="entry name" value="AconitaseA/IPMdHydase_ssu_swvl"/>
</dbReference>
<comment type="pathway">
    <text evidence="3">Amino-acid biosynthesis; L-leucine biosynthesis; L-leucine from 3-methyl-2-oxobutanoate: step 2/4.</text>
</comment>
<dbReference type="KEGG" id="ptaw:DW352_10525"/>
<dbReference type="InterPro" id="IPR004431">
    <property type="entry name" value="3-IsopropMal_deHydase_ssu"/>
</dbReference>
<evidence type="ECO:0000256" key="7">
    <source>
        <dbReference type="ARBA" id="ARBA00022430"/>
    </source>
</evidence>
<dbReference type="NCBIfam" id="NF002458">
    <property type="entry name" value="PRK01641.1"/>
    <property type="match status" value="1"/>
</dbReference>
<reference evidence="12 13" key="1">
    <citation type="submission" date="2018-07" db="EMBL/GenBank/DDBJ databases">
        <authorList>
            <person name="Quirk P.G."/>
            <person name="Krulwich T.A."/>
        </authorList>
    </citation>
    <scope>NUCLEOTIDE SEQUENCE [LARGE SCALE GENOMIC DNA]</scope>
    <source>
        <strain evidence="12 13">CC-BB4</strain>
    </source>
</reference>
<feature type="domain" description="Aconitase A/isopropylmalate dehydratase small subunit swivel" evidence="11">
    <location>
        <begin position="1"/>
        <end position="119"/>
    </location>
</feature>
<evidence type="ECO:0000256" key="5">
    <source>
        <dbReference type="ARBA" id="ARBA00011271"/>
    </source>
</evidence>
<dbReference type="PANTHER" id="PTHR43345:SF5">
    <property type="entry name" value="3-ISOPROPYLMALATE DEHYDRATASE SMALL SUBUNIT"/>
    <property type="match status" value="1"/>
</dbReference>
<comment type="catalytic activity">
    <reaction evidence="1">
        <text>(2R,3S)-3-isopropylmalate = (2S)-2-isopropylmalate</text>
        <dbReference type="Rhea" id="RHEA:32287"/>
        <dbReference type="ChEBI" id="CHEBI:1178"/>
        <dbReference type="ChEBI" id="CHEBI:35121"/>
        <dbReference type="EC" id="4.2.1.33"/>
    </reaction>
</comment>
<keyword evidence="13" id="KW-1185">Reference proteome</keyword>
<evidence type="ECO:0000313" key="13">
    <source>
        <dbReference type="Proteomes" id="UP000254889"/>
    </source>
</evidence>
<keyword evidence="7" id="KW-0432">Leucine biosynthesis</keyword>
<dbReference type="EMBL" id="CP031417">
    <property type="protein sequence ID" value="AXK80904.1"/>
    <property type="molecule type" value="Genomic_DNA"/>
</dbReference>
<dbReference type="Gene3D" id="3.20.19.10">
    <property type="entry name" value="Aconitase, domain 4"/>
    <property type="match status" value="1"/>
</dbReference>
<dbReference type="Pfam" id="PF00694">
    <property type="entry name" value="Aconitase_C"/>
    <property type="match status" value="1"/>
</dbReference>
<evidence type="ECO:0000256" key="8">
    <source>
        <dbReference type="ARBA" id="ARBA00022605"/>
    </source>
</evidence>
<dbReference type="AlphaFoldDB" id="A0A345ZVF7"/>
<evidence type="ECO:0000313" key="12">
    <source>
        <dbReference type="EMBL" id="AXK80904.1"/>
    </source>
</evidence>
<comment type="function">
    <text evidence="2">Catalyzes the isomerization between 2-isopropylmalate and 3-isopropylmalate, via the formation of 2-isopropylmaleate.</text>
</comment>
<name>A0A345ZVF7_9HYPH</name>
<keyword evidence="10" id="KW-0100">Branched-chain amino acid biosynthesis</keyword>
<dbReference type="GO" id="GO:0009316">
    <property type="term" value="C:3-isopropylmalate dehydratase complex"/>
    <property type="evidence" value="ECO:0007669"/>
    <property type="project" value="InterPro"/>
</dbReference>
<keyword evidence="9 12" id="KW-0456">Lyase</keyword>
<dbReference type="GO" id="GO:0009098">
    <property type="term" value="P:L-leucine biosynthetic process"/>
    <property type="evidence" value="ECO:0007669"/>
    <property type="project" value="UniProtKB-UniPathway"/>
</dbReference>
<dbReference type="PANTHER" id="PTHR43345">
    <property type="entry name" value="3-ISOPROPYLMALATE DEHYDRATASE SMALL SUBUNIT 2-RELATED-RELATED"/>
    <property type="match status" value="1"/>
</dbReference>
<comment type="similarity">
    <text evidence="4">Belongs to the LeuD family. LeuD type 1 subfamily.</text>
</comment>
<dbReference type="NCBIfam" id="TIGR00171">
    <property type="entry name" value="leuD"/>
    <property type="match status" value="1"/>
</dbReference>
<keyword evidence="8" id="KW-0028">Amino-acid biosynthesis</keyword>